<evidence type="ECO:0000256" key="2">
    <source>
        <dbReference type="ARBA" id="ARBA00022729"/>
    </source>
</evidence>
<dbReference type="PANTHER" id="PTHR43248:SF29">
    <property type="entry name" value="TRIPEPTIDYL AMINOPEPTIDASE"/>
    <property type="match status" value="1"/>
</dbReference>
<dbReference type="Pfam" id="PF08386">
    <property type="entry name" value="Abhydrolase_4"/>
    <property type="match status" value="1"/>
</dbReference>
<feature type="compositionally biased region" description="Basic and acidic residues" evidence="4">
    <location>
        <begin position="510"/>
        <end position="519"/>
    </location>
</feature>
<feature type="domain" description="Peptidase S33 tripeptidyl aminopeptidase-like C-terminal" evidence="7">
    <location>
        <begin position="403"/>
        <end position="503"/>
    </location>
</feature>
<evidence type="ECO:0000256" key="5">
    <source>
        <dbReference type="SAM" id="SignalP"/>
    </source>
</evidence>
<feature type="chain" id="PRO_5038546762" evidence="5">
    <location>
        <begin position="30"/>
        <end position="584"/>
    </location>
</feature>
<comment type="caution">
    <text evidence="8">The sequence shown here is derived from an EMBL/GenBank/DDBJ whole genome shotgun (WGS) entry which is preliminary data.</text>
</comment>
<comment type="similarity">
    <text evidence="1">Belongs to the peptidase S33 family.</text>
</comment>
<evidence type="ECO:0000256" key="4">
    <source>
        <dbReference type="SAM" id="MobiDB-lite"/>
    </source>
</evidence>
<proteinExistence type="inferred from homology"/>
<dbReference type="OrthoDB" id="4498590at2"/>
<dbReference type="GO" id="GO:0016787">
    <property type="term" value="F:hydrolase activity"/>
    <property type="evidence" value="ECO:0007669"/>
    <property type="project" value="UniProtKB-KW"/>
</dbReference>
<name>A0A4R2JAU2_9PSEU</name>
<protein>
    <submittedName>
        <fullName evidence="8">Alpha/beta hydrolase family protein</fullName>
    </submittedName>
</protein>
<evidence type="ECO:0000259" key="6">
    <source>
        <dbReference type="Pfam" id="PF00561"/>
    </source>
</evidence>
<feature type="signal peptide" evidence="5">
    <location>
        <begin position="1"/>
        <end position="29"/>
    </location>
</feature>
<sequence>MANRNSGRNPVRWFAVASAGVLVSGVALAGSYADAASAGRPAASDKVFTQDCTGDGASSGYKCGDVTVPLDYVQPKGPKLSIRVSIAKATGKPEDRKGVILFNPGGPGGSGLYWADSFPDSVRKAYDIIGFDPRGVGQSNPISCVDGSTFFAMPAADTQPSSKDDKAAFVKRAKDYADGCGTNSGSEIPYLTTANTAKDIDKIREAIGESKINYYGVSYGTYLGTVYAQLFPDKVNRMLLDSVMNASTANLGYQGNLDQNVAFQNRIDLYFGWIAQYDSVYKLGKTKDDVQAAYTKARKALKDKPVGVVGPDELDTMLLNSGYYDVYWLRNAQAFSDYVNKDDVSGIKSFVTNKYHDPRTADNENSNAVYSAVECADSKWPTKWETWDQDNTDYDMKAPFETWANAWMNLPCAYWNAKSHDPVEITGKDVPGIMLLQGTMDAATPYEGAVQTHKLLPGSRMIVEKGGGSHGLYNESWVNNSCIDKYATNYLLDGTLPDADVTCDAHPLPKPKDTDKAGDTAKSTDTGSTEGDKVSSDSTTLKEIGDKANAAAVANPVGLGSKSVLGGVPANPSKESATRILGHK</sequence>
<keyword evidence="9" id="KW-1185">Reference proteome</keyword>
<feature type="region of interest" description="Disordered" evidence="4">
    <location>
        <begin position="507"/>
        <end position="541"/>
    </location>
</feature>
<keyword evidence="2 5" id="KW-0732">Signal</keyword>
<dbReference type="Pfam" id="PF00561">
    <property type="entry name" value="Abhydrolase_1"/>
    <property type="match status" value="1"/>
</dbReference>
<evidence type="ECO:0000313" key="9">
    <source>
        <dbReference type="Proteomes" id="UP000295680"/>
    </source>
</evidence>
<feature type="region of interest" description="Disordered" evidence="4">
    <location>
        <begin position="558"/>
        <end position="584"/>
    </location>
</feature>
<dbReference type="AlphaFoldDB" id="A0A4R2JAU2"/>
<feature type="domain" description="AB hydrolase-1" evidence="6">
    <location>
        <begin position="99"/>
        <end position="249"/>
    </location>
</feature>
<gene>
    <name evidence="8" type="ORF">EV192_107337</name>
</gene>
<evidence type="ECO:0000256" key="3">
    <source>
        <dbReference type="ARBA" id="ARBA00022801"/>
    </source>
</evidence>
<dbReference type="InterPro" id="IPR051601">
    <property type="entry name" value="Serine_prot/Carboxylest_S33"/>
</dbReference>
<organism evidence="8 9">
    <name type="scientific">Actinocrispum wychmicini</name>
    <dbReference type="NCBI Taxonomy" id="1213861"/>
    <lineage>
        <taxon>Bacteria</taxon>
        <taxon>Bacillati</taxon>
        <taxon>Actinomycetota</taxon>
        <taxon>Actinomycetes</taxon>
        <taxon>Pseudonocardiales</taxon>
        <taxon>Pseudonocardiaceae</taxon>
        <taxon>Actinocrispum</taxon>
    </lineage>
</organism>
<evidence type="ECO:0000259" key="7">
    <source>
        <dbReference type="Pfam" id="PF08386"/>
    </source>
</evidence>
<accession>A0A4R2JAU2</accession>
<dbReference type="PANTHER" id="PTHR43248">
    <property type="entry name" value="2-SUCCINYL-6-HYDROXY-2,4-CYCLOHEXADIENE-1-CARBOXYLATE SYNTHASE"/>
    <property type="match status" value="1"/>
</dbReference>
<reference evidence="8 9" key="1">
    <citation type="submission" date="2019-03" db="EMBL/GenBank/DDBJ databases">
        <title>Genomic Encyclopedia of Type Strains, Phase IV (KMG-IV): sequencing the most valuable type-strain genomes for metagenomic binning, comparative biology and taxonomic classification.</title>
        <authorList>
            <person name="Goeker M."/>
        </authorList>
    </citation>
    <scope>NUCLEOTIDE SEQUENCE [LARGE SCALE GENOMIC DNA]</scope>
    <source>
        <strain evidence="8 9">DSM 45934</strain>
    </source>
</reference>
<dbReference type="Gene3D" id="3.40.50.1820">
    <property type="entry name" value="alpha/beta hydrolase"/>
    <property type="match status" value="1"/>
</dbReference>
<dbReference type="InterPro" id="IPR029058">
    <property type="entry name" value="AB_hydrolase_fold"/>
</dbReference>
<feature type="compositionally biased region" description="Low complexity" evidence="4">
    <location>
        <begin position="558"/>
        <end position="568"/>
    </location>
</feature>
<dbReference type="SUPFAM" id="SSF53474">
    <property type="entry name" value="alpha/beta-Hydrolases"/>
    <property type="match status" value="1"/>
</dbReference>
<dbReference type="InterPro" id="IPR013595">
    <property type="entry name" value="Pept_S33_TAP-like_C"/>
</dbReference>
<evidence type="ECO:0000256" key="1">
    <source>
        <dbReference type="ARBA" id="ARBA00010088"/>
    </source>
</evidence>
<evidence type="ECO:0000313" key="8">
    <source>
        <dbReference type="EMBL" id="TCO55914.1"/>
    </source>
</evidence>
<keyword evidence="3 8" id="KW-0378">Hydrolase</keyword>
<dbReference type="InterPro" id="IPR000073">
    <property type="entry name" value="AB_hydrolase_1"/>
</dbReference>
<dbReference type="Proteomes" id="UP000295680">
    <property type="component" value="Unassembled WGS sequence"/>
</dbReference>
<dbReference type="EMBL" id="SLWS01000007">
    <property type="protein sequence ID" value="TCO55914.1"/>
    <property type="molecule type" value="Genomic_DNA"/>
</dbReference>